<dbReference type="AlphaFoldDB" id="A0ABD2XIV2"/>
<dbReference type="GO" id="GO:0008270">
    <property type="term" value="F:zinc ion binding"/>
    <property type="evidence" value="ECO:0007669"/>
    <property type="project" value="UniProtKB-KW"/>
</dbReference>
<evidence type="ECO:0000313" key="4">
    <source>
        <dbReference type="EMBL" id="KAL3404757.1"/>
    </source>
</evidence>
<dbReference type="InterPro" id="IPR036875">
    <property type="entry name" value="Znf_CCHC_sf"/>
</dbReference>
<keyword evidence="1" id="KW-0863">Zinc-finger</keyword>
<feature type="compositionally biased region" description="Pro residues" evidence="2">
    <location>
        <begin position="69"/>
        <end position="78"/>
    </location>
</feature>
<protein>
    <recommendedName>
        <fullName evidence="3">CCHC-type domain-containing protein</fullName>
    </recommendedName>
</protein>
<gene>
    <name evidence="4" type="ORF">TKK_002791</name>
</gene>
<feature type="compositionally biased region" description="Polar residues" evidence="2">
    <location>
        <begin position="79"/>
        <end position="90"/>
    </location>
</feature>
<dbReference type="Proteomes" id="UP001627154">
    <property type="component" value="Unassembled WGS sequence"/>
</dbReference>
<feature type="domain" description="CCHC-type" evidence="3">
    <location>
        <begin position="215"/>
        <end position="229"/>
    </location>
</feature>
<feature type="domain" description="CCHC-type" evidence="3">
    <location>
        <begin position="237"/>
        <end position="252"/>
    </location>
</feature>
<evidence type="ECO:0000256" key="1">
    <source>
        <dbReference type="PROSITE-ProRule" id="PRU00047"/>
    </source>
</evidence>
<sequence>MKEHHKYQRNQQPRIPASTHEPVGPLIDETAPPDAGSDACLSTSSWLVDPGNDKKPSPPPPDEEAVVEPSPPLPPPPSTTRCDTSTPSYRNVTEIEKTMPYFDGTNEKAVDYGLRISRQLRTASDNIRENLEPNLVPGALESATISALASFMTGLREEVEEIVDRQNPKSLEAAIDLAIMAEAKIADRAAFDNDLLKTFQRVRTNKPSSQTPHLCFNCNKEGHLSLNCRAPRPGVICRNCDKEGHIARHCPEHLNENASH</sequence>
<dbReference type="SMART" id="SM00343">
    <property type="entry name" value="ZnF_C2HC"/>
    <property type="match status" value="2"/>
</dbReference>
<dbReference type="Gene3D" id="4.10.60.10">
    <property type="entry name" value="Zinc finger, CCHC-type"/>
    <property type="match status" value="1"/>
</dbReference>
<comment type="caution">
    <text evidence="4">The sequence shown here is derived from an EMBL/GenBank/DDBJ whole genome shotgun (WGS) entry which is preliminary data.</text>
</comment>
<dbReference type="PROSITE" id="PS50158">
    <property type="entry name" value="ZF_CCHC"/>
    <property type="match status" value="2"/>
</dbReference>
<name>A0ABD2XIV2_9HYME</name>
<dbReference type="EMBL" id="JBJJXI010000023">
    <property type="protein sequence ID" value="KAL3404757.1"/>
    <property type="molecule type" value="Genomic_DNA"/>
</dbReference>
<dbReference type="Pfam" id="PF00098">
    <property type="entry name" value="zf-CCHC"/>
    <property type="match status" value="2"/>
</dbReference>
<accession>A0ABD2XIV2</accession>
<evidence type="ECO:0000313" key="5">
    <source>
        <dbReference type="Proteomes" id="UP001627154"/>
    </source>
</evidence>
<proteinExistence type="predicted"/>
<keyword evidence="1" id="KW-0862">Zinc</keyword>
<evidence type="ECO:0000259" key="3">
    <source>
        <dbReference type="PROSITE" id="PS50158"/>
    </source>
</evidence>
<organism evidence="4 5">
    <name type="scientific">Trichogramma kaykai</name>
    <dbReference type="NCBI Taxonomy" id="54128"/>
    <lineage>
        <taxon>Eukaryota</taxon>
        <taxon>Metazoa</taxon>
        <taxon>Ecdysozoa</taxon>
        <taxon>Arthropoda</taxon>
        <taxon>Hexapoda</taxon>
        <taxon>Insecta</taxon>
        <taxon>Pterygota</taxon>
        <taxon>Neoptera</taxon>
        <taxon>Endopterygota</taxon>
        <taxon>Hymenoptera</taxon>
        <taxon>Apocrita</taxon>
        <taxon>Proctotrupomorpha</taxon>
        <taxon>Chalcidoidea</taxon>
        <taxon>Trichogrammatidae</taxon>
        <taxon>Trichogramma</taxon>
    </lineage>
</organism>
<feature type="region of interest" description="Disordered" evidence="2">
    <location>
        <begin position="1"/>
        <end position="90"/>
    </location>
</feature>
<keyword evidence="1" id="KW-0479">Metal-binding</keyword>
<evidence type="ECO:0000256" key="2">
    <source>
        <dbReference type="SAM" id="MobiDB-lite"/>
    </source>
</evidence>
<reference evidence="4 5" key="1">
    <citation type="journal article" date="2024" name="bioRxiv">
        <title>A reference genome for Trichogramma kaykai: A tiny desert-dwelling parasitoid wasp with competing sex-ratio distorters.</title>
        <authorList>
            <person name="Culotta J."/>
            <person name="Lindsey A.R."/>
        </authorList>
    </citation>
    <scope>NUCLEOTIDE SEQUENCE [LARGE SCALE GENOMIC DNA]</scope>
    <source>
        <strain evidence="4 5">KSX58</strain>
    </source>
</reference>
<keyword evidence="5" id="KW-1185">Reference proteome</keyword>
<dbReference type="SUPFAM" id="SSF57756">
    <property type="entry name" value="Retrovirus zinc finger-like domains"/>
    <property type="match status" value="1"/>
</dbReference>
<dbReference type="InterPro" id="IPR001878">
    <property type="entry name" value="Znf_CCHC"/>
</dbReference>